<dbReference type="GeneID" id="68110808"/>
<feature type="compositionally biased region" description="Polar residues" evidence="1">
    <location>
        <begin position="20"/>
        <end position="40"/>
    </location>
</feature>
<dbReference type="RefSeq" id="XP_044562311.1">
    <property type="nucleotide sequence ID" value="XM_044706911.1"/>
</dbReference>
<feature type="compositionally biased region" description="Low complexity" evidence="1">
    <location>
        <begin position="414"/>
        <end position="433"/>
    </location>
</feature>
<accession>A0A6A5BUI5</accession>
<reference evidence="2 3" key="1">
    <citation type="journal article" date="2019" name="Sci. Rep.">
        <title>Nanopore sequencing improves the draft genome of the human pathogenic amoeba Naegleria fowleri.</title>
        <authorList>
            <person name="Liechti N."/>
            <person name="Schurch N."/>
            <person name="Bruggmann R."/>
            <person name="Wittwer M."/>
        </authorList>
    </citation>
    <scope>NUCLEOTIDE SEQUENCE [LARGE SCALE GENOMIC DNA]</scope>
    <source>
        <strain evidence="2 3">ATCC 30894</strain>
    </source>
</reference>
<sequence>MIRRGAAVNQLSPPIHPRSNALSSSYNPDQHFQHLPSYSTHHLDVNPSRMTITNIQKDSSVIPVHSHETKFTLSQNDHHHGEYAQQRIQRIQRQQHQVHPQSTNTPMIHVVNDLLSSNMEHFSTLNHDQNEPKRYLKLPRNTCDPPSTTHHSDSNYQQHLHSFPNSLMSSSILLSKFRKIHTPKSSSSSFTPLILSQNSVDTKQKYHYPMLKTDHLAITIHPPTGMDIADMKVHPLLPKGRIGSHDNKEVILNNGNTLPISLEKLSLLRSRDKEGNVTNLEKIMSTQAIASCSSKKTQRTSLLELQLPLVIPPTSSSSNQSSTASTTMVHRTTTNNSSSSTRAFIPPEMVSGHIPPSSSSLYRTQPLTFQQPTAMKSMQSVMKVNTASISPSLTPSQEQLPQQQQLVAGRMRKLSLTPSSSSSSSSSSTPPTSNMLFTMFIPPQQQQQPSSSATHWLKNECLSNVVIHSTRNPCKFFEYKPGNGKKLQKTQSRTQSAELGHVVDNRNKIMPSTSSSILNSNKIEKQKKMKTALNGHAKTALCQTVMMMNPQTSRLTSQQNHSKVPSHALSTPDSTTTTSNTSTSSCCSPKLSFDCSDSSMMTTMIATPVANASPVSWSSPSHLESQSCAQMMPIEPMPSPPMIVNASGSAKSSTAVSPKLPPVSTLQTPKTFRKAISMHDILN</sequence>
<dbReference type="EMBL" id="VFQX01000034">
    <property type="protein sequence ID" value="KAF0977598.1"/>
    <property type="molecule type" value="Genomic_DNA"/>
</dbReference>
<dbReference type="VEuPathDB" id="AmoebaDB:NF0117830"/>
<evidence type="ECO:0000313" key="3">
    <source>
        <dbReference type="Proteomes" id="UP000444721"/>
    </source>
</evidence>
<feature type="compositionally biased region" description="Low complexity" evidence="1">
    <location>
        <begin position="570"/>
        <end position="588"/>
    </location>
</feature>
<evidence type="ECO:0000313" key="2">
    <source>
        <dbReference type="EMBL" id="KAF0977598.1"/>
    </source>
</evidence>
<proteinExistence type="predicted"/>
<dbReference type="VEuPathDB" id="AmoebaDB:FDP41_003590"/>
<feature type="compositionally biased region" description="Polar residues" evidence="1">
    <location>
        <begin position="144"/>
        <end position="161"/>
    </location>
</feature>
<feature type="region of interest" description="Disordered" evidence="1">
    <location>
        <begin position="647"/>
        <end position="666"/>
    </location>
</feature>
<feature type="compositionally biased region" description="Polar residues" evidence="1">
    <location>
        <begin position="553"/>
        <end position="563"/>
    </location>
</feature>
<feature type="region of interest" description="Disordered" evidence="1">
    <location>
        <begin position="412"/>
        <end position="436"/>
    </location>
</feature>
<feature type="region of interest" description="Disordered" evidence="1">
    <location>
        <begin position="1"/>
        <end position="41"/>
    </location>
</feature>
<gene>
    <name evidence="2" type="ORF">FDP41_003590</name>
</gene>
<feature type="region of interest" description="Disordered" evidence="1">
    <location>
        <begin position="311"/>
        <end position="363"/>
    </location>
</feature>
<dbReference type="OrthoDB" id="10687992at2759"/>
<feature type="region of interest" description="Disordered" evidence="1">
    <location>
        <begin position="142"/>
        <end position="161"/>
    </location>
</feature>
<name>A0A6A5BUI5_NAEFO</name>
<feature type="region of interest" description="Disordered" evidence="1">
    <location>
        <begin position="553"/>
        <end position="588"/>
    </location>
</feature>
<protein>
    <submittedName>
        <fullName evidence="2">Uncharacterized protein</fullName>
    </submittedName>
</protein>
<evidence type="ECO:0000256" key="1">
    <source>
        <dbReference type="SAM" id="MobiDB-lite"/>
    </source>
</evidence>
<dbReference type="VEuPathDB" id="AmoebaDB:NfTy_070290"/>
<feature type="compositionally biased region" description="Polar residues" evidence="1">
    <location>
        <begin position="647"/>
        <end position="656"/>
    </location>
</feature>
<organism evidence="2 3">
    <name type="scientific">Naegleria fowleri</name>
    <name type="common">Brain eating amoeba</name>
    <dbReference type="NCBI Taxonomy" id="5763"/>
    <lineage>
        <taxon>Eukaryota</taxon>
        <taxon>Discoba</taxon>
        <taxon>Heterolobosea</taxon>
        <taxon>Tetramitia</taxon>
        <taxon>Eutetramitia</taxon>
        <taxon>Vahlkampfiidae</taxon>
        <taxon>Naegleria</taxon>
    </lineage>
</organism>
<feature type="compositionally biased region" description="Low complexity" evidence="1">
    <location>
        <begin position="314"/>
        <end position="341"/>
    </location>
</feature>
<dbReference type="Proteomes" id="UP000444721">
    <property type="component" value="Unassembled WGS sequence"/>
</dbReference>
<keyword evidence="3" id="KW-1185">Reference proteome</keyword>
<dbReference type="AlphaFoldDB" id="A0A6A5BUI5"/>
<comment type="caution">
    <text evidence="2">The sequence shown here is derived from an EMBL/GenBank/DDBJ whole genome shotgun (WGS) entry which is preliminary data.</text>
</comment>